<dbReference type="SMART" id="SM00591">
    <property type="entry name" value="RWD"/>
    <property type="match status" value="1"/>
</dbReference>
<dbReference type="CTD" id="10069"/>
<dbReference type="InterPro" id="IPR017359">
    <property type="entry name" value="Phi-like"/>
</dbReference>
<dbReference type="RefSeq" id="XP_025030972.1">
    <property type="nucleotide sequence ID" value="XM_025175204.1"/>
</dbReference>
<reference evidence="3" key="1">
    <citation type="submission" date="2025-08" db="UniProtKB">
        <authorList>
            <consortium name="RefSeq"/>
        </authorList>
    </citation>
    <scope>IDENTIFICATION</scope>
    <source>
        <tissue evidence="3">Liver</tissue>
    </source>
</reference>
<dbReference type="Proteomes" id="UP000695026">
    <property type="component" value="Unplaced"/>
</dbReference>
<feature type="domain" description="RWD" evidence="1">
    <location>
        <begin position="111"/>
        <end position="235"/>
    </location>
</feature>
<evidence type="ECO:0000259" key="1">
    <source>
        <dbReference type="PROSITE" id="PS50908"/>
    </source>
</evidence>
<dbReference type="OMA" id="IDAYMSF"/>
<dbReference type="GeneID" id="103064399"/>
<evidence type="ECO:0000313" key="2">
    <source>
        <dbReference type="Proteomes" id="UP000695026"/>
    </source>
</evidence>
<dbReference type="PROSITE" id="PS50908">
    <property type="entry name" value="RWD"/>
    <property type="match status" value="1"/>
</dbReference>
<keyword evidence="2" id="KW-1185">Reference proteome</keyword>
<organism evidence="2 3">
    <name type="scientific">Python bivittatus</name>
    <name type="common">Burmese python</name>
    <name type="synonym">Python molurus bivittatus</name>
    <dbReference type="NCBI Taxonomy" id="176946"/>
    <lineage>
        <taxon>Eukaryota</taxon>
        <taxon>Metazoa</taxon>
        <taxon>Chordata</taxon>
        <taxon>Craniata</taxon>
        <taxon>Vertebrata</taxon>
        <taxon>Euteleostomi</taxon>
        <taxon>Lepidosauria</taxon>
        <taxon>Squamata</taxon>
        <taxon>Bifurcata</taxon>
        <taxon>Unidentata</taxon>
        <taxon>Episquamata</taxon>
        <taxon>Toxicofera</taxon>
        <taxon>Serpentes</taxon>
        <taxon>Henophidia</taxon>
        <taxon>Pythonidae</taxon>
        <taxon>Python</taxon>
    </lineage>
</organism>
<dbReference type="PANTHER" id="PTHR15955">
    <property type="entry name" value="RWD DOMAIN CONTAINING PROTEIN 2"/>
    <property type="match status" value="1"/>
</dbReference>
<dbReference type="AlphaFoldDB" id="A0A9F5J2I1"/>
<dbReference type="PANTHER" id="PTHR15955:SF8">
    <property type="entry name" value="RWD DOMAIN-CONTAINING PROTEIN 2B-RELATED"/>
    <property type="match status" value="1"/>
</dbReference>
<dbReference type="SUPFAM" id="SSF54495">
    <property type="entry name" value="UBC-like"/>
    <property type="match status" value="1"/>
</dbReference>
<dbReference type="Pfam" id="PF06544">
    <property type="entry name" value="Prp3_C"/>
    <property type="match status" value="1"/>
</dbReference>
<dbReference type="CDD" id="cd23829">
    <property type="entry name" value="RWD_RWDD2"/>
    <property type="match status" value="1"/>
</dbReference>
<dbReference type="CDD" id="cd24163">
    <property type="entry name" value="RWDD2_C"/>
    <property type="match status" value="1"/>
</dbReference>
<accession>A0A9F5J2I1</accession>
<dbReference type="Gene3D" id="3.10.110.10">
    <property type="entry name" value="Ubiquitin Conjugating Enzyme"/>
    <property type="match status" value="1"/>
</dbReference>
<dbReference type="InterPro" id="IPR010541">
    <property type="entry name" value="Prp3_C"/>
</dbReference>
<dbReference type="Pfam" id="PF05773">
    <property type="entry name" value="RWD"/>
    <property type="match status" value="1"/>
</dbReference>
<proteinExistence type="predicted"/>
<dbReference type="OrthoDB" id="432412at2759"/>
<gene>
    <name evidence="3" type="primary">RWDD2B</name>
</gene>
<sequence length="389" mass="44991">MQICVGLGCEGRRWWFLRRNLAGNPNQTDFHSQLLLLSVPSYHIFLGIFILVSYIERQKPNQAGSHNSVQDGNSSLETTSKPTYCCSPSFRRNYINTSKMSNLEEAELQLSELDLLSSMFPNEDDFKVTDQLALAELKDYVGKCTLEVPSSKIQFILYLDVETPDENKVPLSLCCAFPLKYPTVLPEVTIRSPVLSRSQQVEMNTDLITYLKKHCAGDVCILNAREWVKEHAVMYINKEPLPSTVKKSDIQKSECILTRLWIYSHHIYNKQKRKNIIDWSKELSLSGFSMPGKPGIICIEGPQKMCEEFWARIRRLSWQRILIRHREDISIEGTETEMEKQKKFMTFEEKIFDAHGARGNHMDLGQLYHFLIEKRCGEIFQLYFGVEGQ</sequence>
<dbReference type="InterPro" id="IPR016135">
    <property type="entry name" value="UBQ-conjugating_enzyme/RWD"/>
</dbReference>
<dbReference type="InterPro" id="IPR006575">
    <property type="entry name" value="RWD_dom"/>
</dbReference>
<protein>
    <submittedName>
        <fullName evidence="3">RWD domain-containing protein 2B isoform X1</fullName>
    </submittedName>
</protein>
<evidence type="ECO:0000313" key="3">
    <source>
        <dbReference type="RefSeq" id="XP_025030972.1"/>
    </source>
</evidence>
<dbReference type="InterPro" id="IPR059181">
    <property type="entry name" value="RWDD2A-B_C"/>
</dbReference>
<name>A0A9F5J2I1_PYTBI</name>